<gene>
    <name evidence="2" type="ORF">LIER_13118</name>
</gene>
<evidence type="ECO:0000313" key="3">
    <source>
        <dbReference type="Proteomes" id="UP001454036"/>
    </source>
</evidence>
<feature type="region of interest" description="Disordered" evidence="1">
    <location>
        <begin position="1"/>
        <end position="50"/>
    </location>
</feature>
<reference evidence="2 3" key="1">
    <citation type="submission" date="2024-01" db="EMBL/GenBank/DDBJ databases">
        <title>The complete chloroplast genome sequence of Lithospermum erythrorhizon: insights into the phylogenetic relationship among Boraginaceae species and the maternal lineages of purple gromwells.</title>
        <authorList>
            <person name="Okada T."/>
            <person name="Watanabe K."/>
        </authorList>
    </citation>
    <scope>NUCLEOTIDE SEQUENCE [LARGE SCALE GENOMIC DNA]</scope>
</reference>
<organism evidence="2 3">
    <name type="scientific">Lithospermum erythrorhizon</name>
    <name type="common">Purple gromwell</name>
    <name type="synonym">Lithospermum officinale var. erythrorhizon</name>
    <dbReference type="NCBI Taxonomy" id="34254"/>
    <lineage>
        <taxon>Eukaryota</taxon>
        <taxon>Viridiplantae</taxon>
        <taxon>Streptophyta</taxon>
        <taxon>Embryophyta</taxon>
        <taxon>Tracheophyta</taxon>
        <taxon>Spermatophyta</taxon>
        <taxon>Magnoliopsida</taxon>
        <taxon>eudicotyledons</taxon>
        <taxon>Gunneridae</taxon>
        <taxon>Pentapetalae</taxon>
        <taxon>asterids</taxon>
        <taxon>lamiids</taxon>
        <taxon>Boraginales</taxon>
        <taxon>Boraginaceae</taxon>
        <taxon>Boraginoideae</taxon>
        <taxon>Lithospermeae</taxon>
        <taxon>Lithospermum</taxon>
    </lineage>
</organism>
<keyword evidence="3" id="KW-1185">Reference proteome</keyword>
<dbReference type="EMBL" id="BAABME010002604">
    <property type="protein sequence ID" value="GAA0155371.1"/>
    <property type="molecule type" value="Genomic_DNA"/>
</dbReference>
<accession>A0AAV3PWC1</accession>
<proteinExistence type="predicted"/>
<name>A0AAV3PWC1_LITER</name>
<sequence>MHKGKVTSPSISHHHDKHTKGHCGDTRRDKFHMPPEHQTRRDAACSSNADLQKQVNKLKALLKDITPGRGR</sequence>
<comment type="caution">
    <text evidence="2">The sequence shown here is derived from an EMBL/GenBank/DDBJ whole genome shotgun (WGS) entry which is preliminary data.</text>
</comment>
<feature type="compositionally biased region" description="Basic residues" evidence="1">
    <location>
        <begin position="12"/>
        <end position="21"/>
    </location>
</feature>
<dbReference type="AlphaFoldDB" id="A0AAV3PWC1"/>
<feature type="compositionally biased region" description="Basic and acidic residues" evidence="1">
    <location>
        <begin position="22"/>
        <end position="43"/>
    </location>
</feature>
<protein>
    <submittedName>
        <fullName evidence="2">Uncharacterized protein</fullName>
    </submittedName>
</protein>
<evidence type="ECO:0000256" key="1">
    <source>
        <dbReference type="SAM" id="MobiDB-lite"/>
    </source>
</evidence>
<dbReference type="Proteomes" id="UP001454036">
    <property type="component" value="Unassembled WGS sequence"/>
</dbReference>
<evidence type="ECO:0000313" key="2">
    <source>
        <dbReference type="EMBL" id="GAA0155371.1"/>
    </source>
</evidence>